<protein>
    <submittedName>
        <fullName evidence="1">Uncharacterized protein</fullName>
    </submittedName>
</protein>
<dbReference type="EnsemblPlants" id="KQL09711">
    <property type="protein sequence ID" value="KQL09711"/>
    <property type="gene ID" value="SETIT_007305mg"/>
</dbReference>
<organism evidence="1 2">
    <name type="scientific">Setaria italica</name>
    <name type="common">Foxtail millet</name>
    <name type="synonym">Panicum italicum</name>
    <dbReference type="NCBI Taxonomy" id="4555"/>
    <lineage>
        <taxon>Eukaryota</taxon>
        <taxon>Viridiplantae</taxon>
        <taxon>Streptophyta</taxon>
        <taxon>Embryophyta</taxon>
        <taxon>Tracheophyta</taxon>
        <taxon>Spermatophyta</taxon>
        <taxon>Magnoliopsida</taxon>
        <taxon>Liliopsida</taxon>
        <taxon>Poales</taxon>
        <taxon>Poaceae</taxon>
        <taxon>PACMAD clade</taxon>
        <taxon>Panicoideae</taxon>
        <taxon>Panicodae</taxon>
        <taxon>Paniceae</taxon>
        <taxon>Cenchrinae</taxon>
        <taxon>Setaria</taxon>
    </lineage>
</organism>
<dbReference type="AlphaFoldDB" id="K3XZE4"/>
<dbReference type="Proteomes" id="UP000004995">
    <property type="component" value="Unassembled WGS sequence"/>
</dbReference>
<keyword evidence="2" id="KW-1185">Reference proteome</keyword>
<reference evidence="2" key="1">
    <citation type="journal article" date="2012" name="Nat. Biotechnol.">
        <title>Reference genome sequence of the model plant Setaria.</title>
        <authorList>
            <person name="Bennetzen J.L."/>
            <person name="Schmutz J."/>
            <person name="Wang H."/>
            <person name="Percifield R."/>
            <person name="Hawkins J."/>
            <person name="Pontaroli A.C."/>
            <person name="Estep M."/>
            <person name="Feng L."/>
            <person name="Vaughn J.N."/>
            <person name="Grimwood J."/>
            <person name="Jenkins J."/>
            <person name="Barry K."/>
            <person name="Lindquist E."/>
            <person name="Hellsten U."/>
            <person name="Deshpande S."/>
            <person name="Wang X."/>
            <person name="Wu X."/>
            <person name="Mitros T."/>
            <person name="Triplett J."/>
            <person name="Yang X."/>
            <person name="Ye C.Y."/>
            <person name="Mauro-Herrera M."/>
            <person name="Wang L."/>
            <person name="Li P."/>
            <person name="Sharma M."/>
            <person name="Sharma R."/>
            <person name="Ronald P.C."/>
            <person name="Panaud O."/>
            <person name="Kellogg E.A."/>
            <person name="Brutnell T.P."/>
            <person name="Doust A.N."/>
            <person name="Tuskan G.A."/>
            <person name="Rokhsar D."/>
            <person name="Devos K.M."/>
        </authorList>
    </citation>
    <scope>NUCLEOTIDE SEQUENCE [LARGE SCALE GENOMIC DNA]</scope>
    <source>
        <strain evidence="2">cv. Yugu1</strain>
    </source>
</reference>
<accession>K3XZE4</accession>
<dbReference type="HOGENOM" id="CLU_1345219_0_0_1"/>
<dbReference type="InParanoid" id="K3XZE4"/>
<dbReference type="Gramene" id="KQL09711">
    <property type="protein sequence ID" value="KQL09711"/>
    <property type="gene ID" value="SETIT_007305mg"/>
</dbReference>
<dbReference type="EMBL" id="AGNK02002257">
    <property type="status" value="NOT_ANNOTATED_CDS"/>
    <property type="molecule type" value="Genomic_DNA"/>
</dbReference>
<evidence type="ECO:0000313" key="2">
    <source>
        <dbReference type="Proteomes" id="UP000004995"/>
    </source>
</evidence>
<evidence type="ECO:0000313" key="1">
    <source>
        <dbReference type="EnsemblPlants" id="KQL09711"/>
    </source>
</evidence>
<name>K3XZE4_SETIT</name>
<reference evidence="1" key="2">
    <citation type="submission" date="2018-08" db="UniProtKB">
        <authorList>
            <consortium name="EnsemblPlants"/>
        </authorList>
    </citation>
    <scope>IDENTIFICATION</scope>
    <source>
        <strain evidence="1">Yugu1</strain>
    </source>
</reference>
<proteinExistence type="predicted"/>
<sequence length="204" mass="22377">MPCHAPLRLRPRQDTVFSIKIRGVTDRDRARIRQSIGLRIMGSRRAISTRSIGRSISEVGREIACIRTQLELLTTRLLRTELYSLFYTRDKLCTCSPSGPYLARDHCNLASSSSETLQLRLNRKALAAASPLPAPAHRLGQEAGGATATRIARICPRRDPAAIALDKPTPIGRLCCGSGEIFGRARMPILFGFGASFSPYPCGK</sequence>